<dbReference type="Pfam" id="PF13720">
    <property type="entry name" value="Acetyltransf_11"/>
    <property type="match status" value="1"/>
</dbReference>
<dbReference type="Pfam" id="PF00132">
    <property type="entry name" value="Hexapep"/>
    <property type="match status" value="2"/>
</dbReference>
<dbReference type="CDD" id="cd03351">
    <property type="entry name" value="LbH_UDP-GlcNAc_AT"/>
    <property type="match status" value="1"/>
</dbReference>
<dbReference type="PANTHER" id="PTHR43480">
    <property type="entry name" value="ACYL-[ACYL-CARRIER-PROTEIN]--UDP-N-ACETYLGLUCOSAMINE O-ACYLTRANSFERASE"/>
    <property type="match status" value="1"/>
</dbReference>
<feature type="domain" description="UDP N-acetylglucosamine O-acyltransferase C-terminal" evidence="6">
    <location>
        <begin position="175"/>
        <end position="256"/>
    </location>
</feature>
<evidence type="ECO:0000256" key="4">
    <source>
        <dbReference type="ARBA" id="ARBA00023098"/>
    </source>
</evidence>
<keyword evidence="2" id="KW-0441">Lipid A biosynthesis</keyword>
<evidence type="ECO:0000256" key="2">
    <source>
        <dbReference type="ARBA" id="ARBA00022556"/>
    </source>
</evidence>
<keyword evidence="5" id="KW-0012">Acyltransferase</keyword>
<dbReference type="EMBL" id="UINC01010565">
    <property type="protein sequence ID" value="SVA46953.1"/>
    <property type="molecule type" value="Genomic_DNA"/>
</dbReference>
<dbReference type="InterPro" id="IPR011004">
    <property type="entry name" value="Trimer_LpxA-like_sf"/>
</dbReference>
<dbReference type="GO" id="GO:0009245">
    <property type="term" value="P:lipid A biosynthetic process"/>
    <property type="evidence" value="ECO:0007669"/>
    <property type="project" value="UniProtKB-KW"/>
</dbReference>
<evidence type="ECO:0000256" key="5">
    <source>
        <dbReference type="ARBA" id="ARBA00023315"/>
    </source>
</evidence>
<accession>A0A381W4W3</accession>
<keyword evidence="4" id="KW-0443">Lipid metabolism</keyword>
<keyword evidence="3" id="KW-0808">Transferase</keyword>
<dbReference type="Gene3D" id="2.160.10.10">
    <property type="entry name" value="Hexapeptide repeat proteins"/>
    <property type="match status" value="1"/>
</dbReference>
<evidence type="ECO:0000256" key="3">
    <source>
        <dbReference type="ARBA" id="ARBA00022679"/>
    </source>
</evidence>
<dbReference type="Gene3D" id="1.20.1180.10">
    <property type="entry name" value="Udp N-acetylglucosamine O-acyltransferase, C-terminal domain"/>
    <property type="match status" value="1"/>
</dbReference>
<dbReference type="AlphaFoldDB" id="A0A381W4W3"/>
<dbReference type="NCBIfam" id="NF003657">
    <property type="entry name" value="PRK05289.1"/>
    <property type="match status" value="1"/>
</dbReference>
<keyword evidence="1" id="KW-0444">Lipid biosynthesis</keyword>
<dbReference type="InterPro" id="IPR001451">
    <property type="entry name" value="Hexapep"/>
</dbReference>
<proteinExistence type="predicted"/>
<dbReference type="NCBIfam" id="TIGR01852">
    <property type="entry name" value="lipid_A_lpxA"/>
    <property type="match status" value="1"/>
</dbReference>
<dbReference type="InterPro" id="IPR037157">
    <property type="entry name" value="Acetyltransf_C_sf"/>
</dbReference>
<dbReference type="InterPro" id="IPR010137">
    <property type="entry name" value="Lipid_A_LpxA"/>
</dbReference>
<sequence length="269" mass="28076">MPRIHPAAHVDSAAELADDVIVGPGAVIEEGVRIGRGCQIGPHAVIHRGTTLSAEVYVAVGAVIGGIPQDLKFKGGASGVEIGPRTAIREYVTVHRCSKPGAMTRVGAECMLMATSHVAHDCTLGDRVVLANGVNLAGHVTIGDAVFVSGHAQIHQFIRVGALVMIGGGSKVIKDLPPYCVADGHPARLFGVNVTGLRRAGLGVEEIGQIKEAYRVLFASGVKLQDALATLDTLSSEGNSRGAELAVFVRKSERGIARPNRGGHEWPDD</sequence>
<dbReference type="PIRSF" id="PIRSF000456">
    <property type="entry name" value="UDP-GlcNAc_acltr"/>
    <property type="match status" value="1"/>
</dbReference>
<evidence type="ECO:0000256" key="1">
    <source>
        <dbReference type="ARBA" id="ARBA00022516"/>
    </source>
</evidence>
<dbReference type="SUPFAM" id="SSF51161">
    <property type="entry name" value="Trimeric LpxA-like enzymes"/>
    <property type="match status" value="1"/>
</dbReference>
<evidence type="ECO:0000259" key="6">
    <source>
        <dbReference type="Pfam" id="PF13720"/>
    </source>
</evidence>
<evidence type="ECO:0000313" key="7">
    <source>
        <dbReference type="EMBL" id="SVA46953.1"/>
    </source>
</evidence>
<organism evidence="7">
    <name type="scientific">marine metagenome</name>
    <dbReference type="NCBI Taxonomy" id="408172"/>
    <lineage>
        <taxon>unclassified sequences</taxon>
        <taxon>metagenomes</taxon>
        <taxon>ecological metagenomes</taxon>
    </lineage>
</organism>
<dbReference type="GO" id="GO:0008780">
    <property type="term" value="F:acyl-[acyl-carrier-protein]-UDP-N-acetylglucosamine O-acyltransferase activity"/>
    <property type="evidence" value="ECO:0007669"/>
    <property type="project" value="InterPro"/>
</dbReference>
<dbReference type="GO" id="GO:0016020">
    <property type="term" value="C:membrane"/>
    <property type="evidence" value="ECO:0007669"/>
    <property type="project" value="GOC"/>
</dbReference>
<reference evidence="7" key="1">
    <citation type="submission" date="2018-05" db="EMBL/GenBank/DDBJ databases">
        <authorList>
            <person name="Lanie J.A."/>
            <person name="Ng W.-L."/>
            <person name="Kazmierczak K.M."/>
            <person name="Andrzejewski T.M."/>
            <person name="Davidsen T.M."/>
            <person name="Wayne K.J."/>
            <person name="Tettelin H."/>
            <person name="Glass J.I."/>
            <person name="Rusch D."/>
            <person name="Podicherti R."/>
            <person name="Tsui H.-C.T."/>
            <person name="Winkler M.E."/>
        </authorList>
    </citation>
    <scope>NUCLEOTIDE SEQUENCE</scope>
</reference>
<dbReference type="InterPro" id="IPR029098">
    <property type="entry name" value="Acetyltransf_C"/>
</dbReference>
<protein>
    <recommendedName>
        <fullName evidence="6">UDP N-acetylglucosamine O-acyltransferase C-terminal domain-containing protein</fullName>
    </recommendedName>
</protein>
<name>A0A381W4W3_9ZZZZ</name>
<gene>
    <name evidence="7" type="ORF">METZ01_LOCUS99807</name>
</gene>
<dbReference type="PANTHER" id="PTHR43480:SF1">
    <property type="entry name" value="ACYL-[ACYL-CARRIER-PROTEIN]--UDP-N-ACETYLGLUCOSAMINE O-ACYLTRANSFERASE, MITOCHONDRIAL-RELATED"/>
    <property type="match status" value="1"/>
</dbReference>